<organism evidence="2 3">
    <name type="scientific">Rhizobium aethiopicum</name>
    <dbReference type="NCBI Taxonomy" id="1138170"/>
    <lineage>
        <taxon>Bacteria</taxon>
        <taxon>Pseudomonadati</taxon>
        <taxon>Pseudomonadota</taxon>
        <taxon>Alphaproteobacteria</taxon>
        <taxon>Hyphomicrobiales</taxon>
        <taxon>Rhizobiaceae</taxon>
        <taxon>Rhizobium/Agrobacterium group</taxon>
        <taxon>Rhizobium</taxon>
    </lineage>
</organism>
<evidence type="ECO:0000313" key="2">
    <source>
        <dbReference type="EMBL" id="SCB62095.1"/>
    </source>
</evidence>
<sequence length="568" mass="61349">MARRANSRSSATAPGAERLIPPPRGAVVRMYRIGHGDCFLLGLAGETETKPAYVLIDCGYKPGSTKMIRKGPPGPGGQLNLMPEADQPTVKEIAQNIAAATGGRVDVAIITHQHQDHVNAITEANFGGKDDGLEIGETWFAWTEDPEDDVADDLRRKFKGSIMGLIGARQRLNQLAMALPEGARAEQAERLKLIDEMLAFELGGGDEDVQTDADGGGAPSAFAMAGALAAAAEGDSKNVKSMRLFKEKARQGVRYIRPHDTIIKVPGASTARAFALGPPRDPELLASLDPEGDEEFHFGIGSGASGALAMAGDGGAEERPEGAGSPFAAKYRVPLSQAGIDPRTDKFFKKTYGTSADALNVQPPAQDSTHEVLENAKFRRIDDDWLNAAEHVALDMNDQTNNSSLVLAFELTPGGKVLLFAADAQRGNWLSWDDQPFRDGTKEITTRDLLARTVLYKCGHHGSHNATLNGAADEKKANLSWMGNGEHAREFTALITAVRAWAETQKGWDHPLKAIKDALVKKAAGRVFQTDTDFSQMVKPDGVSDQEWKAFKDRNRGERLFFDICIVP</sequence>
<proteinExistence type="predicted"/>
<evidence type="ECO:0000313" key="3">
    <source>
        <dbReference type="Proteomes" id="UP000198723"/>
    </source>
</evidence>
<dbReference type="Gene3D" id="3.60.15.10">
    <property type="entry name" value="Ribonuclease Z/Hydroxyacylglutathione hydrolase-like"/>
    <property type="match status" value="1"/>
</dbReference>
<reference evidence="2 3" key="1">
    <citation type="submission" date="2016-08" db="EMBL/GenBank/DDBJ databases">
        <authorList>
            <person name="Seilhamer J.J."/>
        </authorList>
    </citation>
    <scope>NUCLEOTIDE SEQUENCE [LARGE SCALE GENOMIC DNA]</scope>
    <source>
        <strain evidence="2 3">HBR26</strain>
    </source>
</reference>
<dbReference type="AlphaFoldDB" id="A0A1C3YCJ5"/>
<gene>
    <name evidence="2" type="ORF">GA0061105_1323</name>
</gene>
<dbReference type="SUPFAM" id="SSF56281">
    <property type="entry name" value="Metallo-hydrolase/oxidoreductase"/>
    <property type="match status" value="1"/>
</dbReference>
<dbReference type="RefSeq" id="WP_092754945.1">
    <property type="nucleotide sequence ID" value="NZ_FMAJ01000032.1"/>
</dbReference>
<dbReference type="EMBL" id="FMAJ01000032">
    <property type="protein sequence ID" value="SCB62095.1"/>
    <property type="molecule type" value="Genomic_DNA"/>
</dbReference>
<dbReference type="Proteomes" id="UP000198723">
    <property type="component" value="Unassembled WGS sequence"/>
</dbReference>
<dbReference type="InterPro" id="IPR036866">
    <property type="entry name" value="RibonucZ/Hydroxyglut_hydro"/>
</dbReference>
<dbReference type="STRING" id="1138170.GA0061105_1323"/>
<name>A0A1C3YCJ5_9HYPH</name>
<feature type="region of interest" description="Disordered" evidence="1">
    <location>
        <begin position="1"/>
        <end position="21"/>
    </location>
</feature>
<accession>A0A1C3YCJ5</accession>
<protein>
    <recommendedName>
        <fullName evidence="4">Metallo-beta-lactamase superfamily protein</fullName>
    </recommendedName>
</protein>
<evidence type="ECO:0000256" key="1">
    <source>
        <dbReference type="SAM" id="MobiDB-lite"/>
    </source>
</evidence>
<evidence type="ECO:0008006" key="4">
    <source>
        <dbReference type="Google" id="ProtNLM"/>
    </source>
</evidence>